<feature type="transmembrane region" description="Helical" evidence="1">
    <location>
        <begin position="31"/>
        <end position="50"/>
    </location>
</feature>
<name>A0ABU8HGT6_9BACI</name>
<feature type="transmembrane region" description="Helical" evidence="1">
    <location>
        <begin position="7"/>
        <end position="25"/>
    </location>
</feature>
<keyword evidence="1" id="KW-0472">Membrane</keyword>
<comment type="caution">
    <text evidence="2">The sequence shown here is derived from an EMBL/GenBank/DDBJ whole genome shotgun (WGS) entry which is preliminary data.</text>
</comment>
<accession>A0ABU8HGT6</accession>
<gene>
    <name evidence="2" type="ORF">WAK64_15305</name>
</gene>
<reference evidence="2 3" key="1">
    <citation type="journal article" date="2018" name="J. Microbiol.">
        <title>Bacillus spongiae sp. nov., isolated from sponge of Jeju Island.</title>
        <authorList>
            <person name="Lee G.E."/>
            <person name="Im W.T."/>
            <person name="Park J.S."/>
        </authorList>
    </citation>
    <scope>NUCLEOTIDE SEQUENCE [LARGE SCALE GENOMIC DNA]</scope>
    <source>
        <strain evidence="2 3">135PIL107-10</strain>
    </source>
</reference>
<keyword evidence="3" id="KW-1185">Reference proteome</keyword>
<evidence type="ECO:0000256" key="1">
    <source>
        <dbReference type="SAM" id="Phobius"/>
    </source>
</evidence>
<keyword evidence="1" id="KW-1133">Transmembrane helix</keyword>
<dbReference type="EMBL" id="JBBAXC010000013">
    <property type="protein sequence ID" value="MEI5908416.1"/>
    <property type="molecule type" value="Genomic_DNA"/>
</dbReference>
<sequence>MKTYTILFIIVALMHTITLVNISILNGEWNGIVIALSTILFVIAVFLFSTEFRANKHRSS</sequence>
<evidence type="ECO:0000313" key="2">
    <source>
        <dbReference type="EMBL" id="MEI5908416.1"/>
    </source>
</evidence>
<dbReference type="RefSeq" id="WP_336587865.1">
    <property type="nucleotide sequence ID" value="NZ_JBBAXC010000013.1"/>
</dbReference>
<proteinExistence type="predicted"/>
<evidence type="ECO:0000313" key="3">
    <source>
        <dbReference type="Proteomes" id="UP001312865"/>
    </source>
</evidence>
<keyword evidence="1" id="KW-0812">Transmembrane</keyword>
<protein>
    <submittedName>
        <fullName evidence="2">Uncharacterized protein</fullName>
    </submittedName>
</protein>
<dbReference type="Proteomes" id="UP001312865">
    <property type="component" value="Unassembled WGS sequence"/>
</dbReference>
<organism evidence="2 3">
    <name type="scientific">Bacillus spongiae</name>
    <dbReference type="NCBI Taxonomy" id="2683610"/>
    <lineage>
        <taxon>Bacteria</taxon>
        <taxon>Bacillati</taxon>
        <taxon>Bacillota</taxon>
        <taxon>Bacilli</taxon>
        <taxon>Bacillales</taxon>
        <taxon>Bacillaceae</taxon>
        <taxon>Bacillus</taxon>
    </lineage>
</organism>